<keyword evidence="9 15" id="KW-0233">DNA recombination</keyword>
<accession>A0AA96WLY2</accession>
<organism evidence="18">
    <name type="scientific">Leptolyngbya sp. NK1-12</name>
    <dbReference type="NCBI Taxonomy" id="2547451"/>
    <lineage>
        <taxon>Bacteria</taxon>
        <taxon>Bacillati</taxon>
        <taxon>Cyanobacteriota</taxon>
        <taxon>Cyanophyceae</taxon>
        <taxon>Leptolyngbyales</taxon>
        <taxon>Leptolyngbyaceae</taxon>
        <taxon>Leptolyngbya group</taxon>
        <taxon>Leptolyngbya</taxon>
    </lineage>
</organism>
<dbReference type="PANTHER" id="PTHR47964">
    <property type="entry name" value="ATP-DEPENDENT DNA HELICASE HOMOLOG RECG, CHLOROPLASTIC"/>
    <property type="match status" value="1"/>
</dbReference>
<keyword evidence="4 15" id="KW-0227">DNA damage</keyword>
<evidence type="ECO:0000256" key="6">
    <source>
        <dbReference type="ARBA" id="ARBA00022806"/>
    </source>
</evidence>
<evidence type="ECO:0000313" key="18">
    <source>
        <dbReference type="EMBL" id="WNZ28133.1"/>
    </source>
</evidence>
<dbReference type="NCBIfam" id="NF008165">
    <property type="entry name" value="PRK10917.1-3"/>
    <property type="match status" value="1"/>
</dbReference>
<name>A0AA96WLY2_9CYAN</name>
<evidence type="ECO:0000256" key="13">
    <source>
        <dbReference type="ARBA" id="ARBA00034808"/>
    </source>
</evidence>
<dbReference type="NCBIfam" id="TIGR00643">
    <property type="entry name" value="recG"/>
    <property type="match status" value="1"/>
</dbReference>
<comment type="function">
    <text evidence="15">Plays a critical role in recombination and DNA repair. Helps process Holliday junction intermediates to mature products by catalyzing branch migration. Has replication fork regression activity, unwinds stalled or blocked replication forks to make a HJ that can be resolved. Has a DNA unwinding activity characteristic of a DNA helicase with 3'-5' polarity.</text>
</comment>
<evidence type="ECO:0000259" key="17">
    <source>
        <dbReference type="PROSITE" id="PS51194"/>
    </source>
</evidence>
<evidence type="ECO:0000256" key="8">
    <source>
        <dbReference type="ARBA" id="ARBA00023125"/>
    </source>
</evidence>
<feature type="domain" description="Helicase C-terminal" evidence="17">
    <location>
        <begin position="459"/>
        <end position="633"/>
    </location>
</feature>
<evidence type="ECO:0000256" key="12">
    <source>
        <dbReference type="ARBA" id="ARBA00034617"/>
    </source>
</evidence>
<dbReference type="CDD" id="cd17992">
    <property type="entry name" value="DEXHc_RecG"/>
    <property type="match status" value="1"/>
</dbReference>
<dbReference type="AlphaFoldDB" id="A0AA96WLY2"/>
<dbReference type="Pfam" id="PF00271">
    <property type="entry name" value="Helicase_C"/>
    <property type="match status" value="1"/>
</dbReference>
<dbReference type="GO" id="GO:0003677">
    <property type="term" value="F:DNA binding"/>
    <property type="evidence" value="ECO:0007669"/>
    <property type="project" value="UniProtKB-KW"/>
</dbReference>
<dbReference type="Gene3D" id="2.40.50.140">
    <property type="entry name" value="Nucleic acid-binding proteins"/>
    <property type="match status" value="1"/>
</dbReference>
<feature type="domain" description="Helicase ATP-binding" evidence="16">
    <location>
        <begin position="288"/>
        <end position="449"/>
    </location>
</feature>
<reference evidence="18" key="1">
    <citation type="submission" date="2020-05" db="EMBL/GenBank/DDBJ databases">
        <authorList>
            <person name="Zhu T."/>
            <person name="Keshari N."/>
            <person name="Lu X."/>
        </authorList>
    </citation>
    <scope>NUCLEOTIDE SEQUENCE</scope>
    <source>
        <strain evidence="18">NK1-12</strain>
        <plasmid evidence="18">p1</plasmid>
    </source>
</reference>
<dbReference type="GO" id="GO:0016787">
    <property type="term" value="F:hydrolase activity"/>
    <property type="evidence" value="ECO:0007669"/>
    <property type="project" value="UniProtKB-KW"/>
</dbReference>
<dbReference type="EMBL" id="CP053588">
    <property type="protein sequence ID" value="WNZ28133.1"/>
    <property type="molecule type" value="Genomic_DNA"/>
</dbReference>
<gene>
    <name evidence="18" type="primary">recG</name>
    <name evidence="18" type="ORF">HJG54_35115</name>
</gene>
<dbReference type="PANTHER" id="PTHR47964:SF1">
    <property type="entry name" value="ATP-DEPENDENT DNA HELICASE HOMOLOG RECG, CHLOROPLASTIC"/>
    <property type="match status" value="1"/>
</dbReference>
<dbReference type="InterPro" id="IPR014001">
    <property type="entry name" value="Helicase_ATP-bd"/>
</dbReference>
<evidence type="ECO:0000256" key="10">
    <source>
        <dbReference type="ARBA" id="ARBA00023204"/>
    </source>
</evidence>
<dbReference type="EC" id="5.6.2.4" evidence="13 15"/>
<dbReference type="InterPro" id="IPR033454">
    <property type="entry name" value="RecG_wedge"/>
</dbReference>
<keyword evidence="7 15" id="KW-0067">ATP-binding</keyword>
<evidence type="ECO:0000259" key="16">
    <source>
        <dbReference type="PROSITE" id="PS51192"/>
    </source>
</evidence>
<dbReference type="Pfam" id="PF00270">
    <property type="entry name" value="DEAD"/>
    <property type="match status" value="1"/>
</dbReference>
<evidence type="ECO:0000256" key="3">
    <source>
        <dbReference type="ARBA" id="ARBA00022741"/>
    </source>
</evidence>
<dbReference type="SUPFAM" id="SSF52540">
    <property type="entry name" value="P-loop containing nucleoside triphosphate hydrolases"/>
    <property type="match status" value="2"/>
</dbReference>
<dbReference type="Pfam" id="PF17191">
    <property type="entry name" value="RecG_wedge"/>
    <property type="match status" value="1"/>
</dbReference>
<geneLocation type="plasmid" evidence="18">
    <name>p1</name>
</geneLocation>
<dbReference type="InterPro" id="IPR011545">
    <property type="entry name" value="DEAD/DEAH_box_helicase_dom"/>
</dbReference>
<dbReference type="RefSeq" id="WP_316437167.1">
    <property type="nucleotide sequence ID" value="NZ_CP053588.1"/>
</dbReference>
<keyword evidence="3 15" id="KW-0547">Nucleotide-binding</keyword>
<evidence type="ECO:0000256" key="1">
    <source>
        <dbReference type="ARBA" id="ARBA00007504"/>
    </source>
</evidence>
<keyword evidence="6 15" id="KW-0347">Helicase</keyword>
<dbReference type="InterPro" id="IPR004609">
    <property type="entry name" value="ATP-dep_DNA_helicase_RecG"/>
</dbReference>
<dbReference type="InterPro" id="IPR045562">
    <property type="entry name" value="RecG_dom3_C"/>
</dbReference>
<dbReference type="Pfam" id="PF19833">
    <property type="entry name" value="RecG_dom3_C"/>
    <property type="match status" value="1"/>
</dbReference>
<dbReference type="InterPro" id="IPR012340">
    <property type="entry name" value="NA-bd_OB-fold"/>
</dbReference>
<dbReference type="InterPro" id="IPR027417">
    <property type="entry name" value="P-loop_NTPase"/>
</dbReference>
<dbReference type="InterPro" id="IPR047112">
    <property type="entry name" value="RecG/Mfd"/>
</dbReference>
<dbReference type="NCBIfam" id="NF008168">
    <property type="entry name" value="PRK10917.2-2"/>
    <property type="match status" value="1"/>
</dbReference>
<dbReference type="SMART" id="SM00487">
    <property type="entry name" value="DEXDc"/>
    <property type="match status" value="1"/>
</dbReference>
<dbReference type="InterPro" id="IPR001650">
    <property type="entry name" value="Helicase_C-like"/>
</dbReference>
<evidence type="ECO:0000256" key="4">
    <source>
        <dbReference type="ARBA" id="ARBA00022763"/>
    </source>
</evidence>
<protein>
    <recommendedName>
        <fullName evidence="2 15">ATP-dependent DNA helicase RecG</fullName>
        <ecNumber evidence="13 15">5.6.2.4</ecNumber>
    </recommendedName>
</protein>
<evidence type="ECO:0000256" key="2">
    <source>
        <dbReference type="ARBA" id="ARBA00017846"/>
    </source>
</evidence>
<dbReference type="GO" id="GO:0043138">
    <property type="term" value="F:3'-5' DNA helicase activity"/>
    <property type="evidence" value="ECO:0007669"/>
    <property type="project" value="UniProtKB-EC"/>
</dbReference>
<keyword evidence="8" id="KW-0238">DNA-binding</keyword>
<dbReference type="PROSITE" id="PS51192">
    <property type="entry name" value="HELICASE_ATP_BIND_1"/>
    <property type="match status" value="1"/>
</dbReference>
<dbReference type="SMART" id="SM00490">
    <property type="entry name" value="HELICc"/>
    <property type="match status" value="1"/>
</dbReference>
<dbReference type="GO" id="GO:0006310">
    <property type="term" value="P:DNA recombination"/>
    <property type="evidence" value="ECO:0007669"/>
    <property type="project" value="UniProtKB-UniRule"/>
</dbReference>
<evidence type="ECO:0000256" key="11">
    <source>
        <dbReference type="ARBA" id="ARBA00023235"/>
    </source>
</evidence>
<proteinExistence type="inferred from homology"/>
<comment type="similarity">
    <text evidence="1 15">Belongs to the helicase family. RecG subfamily.</text>
</comment>
<comment type="catalytic activity">
    <reaction evidence="12 15">
        <text>Couples ATP hydrolysis with the unwinding of duplex DNA by translocating in the 3'-5' direction.</text>
        <dbReference type="EC" id="5.6.2.4"/>
    </reaction>
</comment>
<comment type="catalytic activity">
    <reaction evidence="14 15">
        <text>ATP + H2O = ADP + phosphate + H(+)</text>
        <dbReference type="Rhea" id="RHEA:13065"/>
        <dbReference type="ChEBI" id="CHEBI:15377"/>
        <dbReference type="ChEBI" id="CHEBI:15378"/>
        <dbReference type="ChEBI" id="CHEBI:30616"/>
        <dbReference type="ChEBI" id="CHEBI:43474"/>
        <dbReference type="ChEBI" id="CHEBI:456216"/>
        <dbReference type="EC" id="5.6.2.4"/>
    </reaction>
</comment>
<keyword evidence="18" id="KW-0614">Plasmid</keyword>
<dbReference type="PROSITE" id="PS51194">
    <property type="entry name" value="HELICASE_CTER"/>
    <property type="match status" value="1"/>
</dbReference>
<dbReference type="GO" id="GO:0005524">
    <property type="term" value="F:ATP binding"/>
    <property type="evidence" value="ECO:0007669"/>
    <property type="project" value="UniProtKB-KW"/>
</dbReference>
<keyword evidence="5 15" id="KW-0378">Hydrolase</keyword>
<dbReference type="SUPFAM" id="SSF50249">
    <property type="entry name" value="Nucleic acid-binding proteins"/>
    <property type="match status" value="1"/>
</dbReference>
<sequence length="700" mass="78699">MTLEKCSLHHAGIKLSHINKLHELGIYTILDLLYYFPRDHIICNCVKLAEAKVGETVTIIGKLKQHRIFTAKNGKLTIQQWSITNKSGSANITCTHFHNHPYYQSKKWRSQQCNFYRTNRIVMLSGKVKLDNYTGGKAIAASEVKAIDVAEIVSDAKNSTIQPIYTLTKGITGNLIRECLQLALKSVTLADPLPNALRKQYKLVGLNQAIAHIHFPATQANLEAARRRLVFDEFFYLQLSLLQRRQARRQIQRDALLAQGILLEQFYKILPFQLTQAQQRVTSEILDDMSRNTPMNRLILGDVGSGKTVVAIAAILAAIQSGYQAALMAPTEVLAEQHFCKIAHWFKPLKLAVALLTGSTSMSNRQEIQRNLQTGKLPLLIGTHALIQSSVQFHQLGLVVIDEQHRFGVQQRLKLQQKGDYPHLLTMTATPIPRTLALTLHGDLDVGWIDELPPGRPGIITQVLTEQQRSQAHNLIWEQVMQGHQAYIVLPLVDDSDTVDLKSAISEHQFLQDNVFPELRVGLLHGRMSSTEKEEVIARFRNCQTQVLVSTTVIEVGVDIPNATVMLIEHAERFGLSQLHQLRGRVGRGRAKSYCLLINTSRSEETNKRLKVLEQSQNGFFIAEMDLRLRGPGEVLGTTQAGLPSFKLANLVKDAEILDQAREAAQKIIVRGANLKCWNNLMTELARRNKHLPRQDTPLN</sequence>
<evidence type="ECO:0000256" key="15">
    <source>
        <dbReference type="RuleBase" id="RU363016"/>
    </source>
</evidence>
<dbReference type="Gene3D" id="3.40.50.300">
    <property type="entry name" value="P-loop containing nucleotide triphosphate hydrolases"/>
    <property type="match status" value="2"/>
</dbReference>
<keyword evidence="11" id="KW-0413">Isomerase</keyword>
<evidence type="ECO:0000256" key="5">
    <source>
        <dbReference type="ARBA" id="ARBA00022801"/>
    </source>
</evidence>
<evidence type="ECO:0000256" key="9">
    <source>
        <dbReference type="ARBA" id="ARBA00023172"/>
    </source>
</evidence>
<dbReference type="GO" id="GO:0006281">
    <property type="term" value="P:DNA repair"/>
    <property type="evidence" value="ECO:0007669"/>
    <property type="project" value="UniProtKB-UniRule"/>
</dbReference>
<evidence type="ECO:0000256" key="14">
    <source>
        <dbReference type="ARBA" id="ARBA00048988"/>
    </source>
</evidence>
<evidence type="ECO:0000256" key="7">
    <source>
        <dbReference type="ARBA" id="ARBA00022840"/>
    </source>
</evidence>
<keyword evidence="10 15" id="KW-0234">DNA repair</keyword>